<dbReference type="AlphaFoldDB" id="A0AAD5TAI0"/>
<evidence type="ECO:0000313" key="1">
    <source>
        <dbReference type="EMBL" id="KAJ3142057.1"/>
    </source>
</evidence>
<dbReference type="EMBL" id="JADGJH010000018">
    <property type="protein sequence ID" value="KAJ3142057.1"/>
    <property type="molecule type" value="Genomic_DNA"/>
</dbReference>
<gene>
    <name evidence="1" type="ORF">HK100_003252</name>
</gene>
<dbReference type="Proteomes" id="UP001211907">
    <property type="component" value="Unassembled WGS sequence"/>
</dbReference>
<evidence type="ECO:0000313" key="2">
    <source>
        <dbReference type="Proteomes" id="UP001211907"/>
    </source>
</evidence>
<comment type="caution">
    <text evidence="1">The sequence shown here is derived from an EMBL/GenBank/DDBJ whole genome shotgun (WGS) entry which is preliminary data.</text>
</comment>
<sequence>MTKTLTELRSILFGTPHSELLEVNDSEFWWCQLFHLLLIDAGEKAGIAGTERKDETRTTMTQSRRETERKGDLYVRKYGNTTVDLGAGESGQYWEGGKKSAERGGITASQSPALGGSITALDKIVVPGLAVYGPKIMRLDLDWIGGRVTRVTSTDWFTLELSGAPDDNLEMFVEVFMFRLLILELEKLEGDKKLEQEDGASLGKLKALKAKIMDKKGLMDTARRLDGSHPTPRK</sequence>
<organism evidence="1 2">
    <name type="scientific">Physocladia obscura</name>
    <dbReference type="NCBI Taxonomy" id="109957"/>
    <lineage>
        <taxon>Eukaryota</taxon>
        <taxon>Fungi</taxon>
        <taxon>Fungi incertae sedis</taxon>
        <taxon>Chytridiomycota</taxon>
        <taxon>Chytridiomycota incertae sedis</taxon>
        <taxon>Chytridiomycetes</taxon>
        <taxon>Chytridiales</taxon>
        <taxon>Chytriomycetaceae</taxon>
        <taxon>Physocladia</taxon>
    </lineage>
</organism>
<keyword evidence="2" id="KW-1185">Reference proteome</keyword>
<accession>A0AAD5TAI0</accession>
<protein>
    <submittedName>
        <fullName evidence="1">Uncharacterized protein</fullName>
    </submittedName>
</protein>
<reference evidence="1" key="1">
    <citation type="submission" date="2020-05" db="EMBL/GenBank/DDBJ databases">
        <title>Phylogenomic resolution of chytrid fungi.</title>
        <authorList>
            <person name="Stajich J.E."/>
            <person name="Amses K."/>
            <person name="Simmons R."/>
            <person name="Seto K."/>
            <person name="Myers J."/>
            <person name="Bonds A."/>
            <person name="Quandt C.A."/>
            <person name="Barry K."/>
            <person name="Liu P."/>
            <person name="Grigoriev I."/>
            <person name="Longcore J.E."/>
            <person name="James T.Y."/>
        </authorList>
    </citation>
    <scope>NUCLEOTIDE SEQUENCE</scope>
    <source>
        <strain evidence="1">JEL0513</strain>
    </source>
</reference>
<proteinExistence type="predicted"/>
<name>A0AAD5TAI0_9FUNG</name>